<gene>
    <name evidence="7" type="primary">mraY</name>
    <name evidence="10" type="ORF">BSR29_03755</name>
</gene>
<dbReference type="GO" id="GO:0051992">
    <property type="term" value="F:UDP-N-acetylmuramoyl-L-alanyl-D-glutamyl-meso-2,6-diaminopimelyl-D-alanyl-D-alanine:undecaprenyl-phosphate transferase activity"/>
    <property type="evidence" value="ECO:0007669"/>
    <property type="project" value="RHEA"/>
</dbReference>
<dbReference type="InterPro" id="IPR003524">
    <property type="entry name" value="PNAcMuramoyl-5peptid_Trfase"/>
</dbReference>
<evidence type="ECO:0000256" key="8">
    <source>
        <dbReference type="NCBIfam" id="TIGR00445"/>
    </source>
</evidence>
<keyword evidence="11" id="KW-1185">Reference proteome</keyword>
<dbReference type="OrthoDB" id="9805475at2"/>
<feature type="transmembrane region" description="Helical" evidence="7">
    <location>
        <begin position="116"/>
        <end position="137"/>
    </location>
</feature>
<keyword evidence="7" id="KW-0961">Cell wall biogenesis/degradation</keyword>
<keyword evidence="7" id="KW-1003">Cell membrane</keyword>
<dbReference type="EC" id="2.7.8.13" evidence="7 8"/>
<dbReference type="PROSITE" id="PS01347">
    <property type="entry name" value="MRAY_1"/>
    <property type="match status" value="1"/>
</dbReference>
<dbReference type="Proteomes" id="UP000186785">
    <property type="component" value="Unassembled WGS sequence"/>
</dbReference>
<keyword evidence="6 7" id="KW-0472">Membrane</keyword>
<evidence type="ECO:0000256" key="3">
    <source>
        <dbReference type="ARBA" id="ARBA00022679"/>
    </source>
</evidence>
<keyword evidence="3 7" id="KW-0808">Transferase</keyword>
<proteinExistence type="inferred from homology"/>
<comment type="cofactor">
    <cofactor evidence="7 9">
        <name>Mg(2+)</name>
        <dbReference type="ChEBI" id="CHEBI:18420"/>
    </cofactor>
</comment>
<feature type="transmembrane region" description="Helical" evidence="7">
    <location>
        <begin position="157"/>
        <end position="179"/>
    </location>
</feature>
<comment type="subcellular location">
    <subcellularLocation>
        <location evidence="7">Cell membrane</location>
        <topology evidence="7">Multi-pass membrane protein</topology>
    </subcellularLocation>
    <subcellularLocation>
        <location evidence="1">Membrane</location>
        <topology evidence="1">Multi-pass membrane protein</topology>
    </subcellularLocation>
</comment>
<evidence type="ECO:0000256" key="4">
    <source>
        <dbReference type="ARBA" id="ARBA00022692"/>
    </source>
</evidence>
<feature type="transmembrane region" description="Helical" evidence="7">
    <location>
        <begin position="48"/>
        <end position="71"/>
    </location>
</feature>
<comment type="pathway">
    <text evidence="7">Cell wall biogenesis; peptidoglycan biosynthesis.</text>
</comment>
<dbReference type="GO" id="GO:0008360">
    <property type="term" value="P:regulation of cell shape"/>
    <property type="evidence" value="ECO:0007669"/>
    <property type="project" value="UniProtKB-KW"/>
</dbReference>
<organism evidence="10 11">
    <name type="scientific">Boudabousia liubingyangii</name>
    <dbReference type="NCBI Taxonomy" id="1921764"/>
    <lineage>
        <taxon>Bacteria</taxon>
        <taxon>Bacillati</taxon>
        <taxon>Actinomycetota</taxon>
        <taxon>Actinomycetes</taxon>
        <taxon>Actinomycetales</taxon>
        <taxon>Actinomycetaceae</taxon>
        <taxon>Boudabousia</taxon>
    </lineage>
</organism>
<feature type="transmembrane region" description="Helical" evidence="7">
    <location>
        <begin position="259"/>
        <end position="278"/>
    </location>
</feature>
<feature type="transmembrane region" description="Helical" evidence="7">
    <location>
        <begin position="284"/>
        <end position="307"/>
    </location>
</feature>
<comment type="caution">
    <text evidence="10">The sequence shown here is derived from an EMBL/GenBank/DDBJ whole genome shotgun (WGS) entry which is preliminary data.</text>
</comment>
<comment type="similarity">
    <text evidence="2 7">Belongs to the glycosyltransferase 4 family. MraY subfamily.</text>
</comment>
<evidence type="ECO:0000256" key="9">
    <source>
        <dbReference type="PIRSR" id="PIRSR600715-1"/>
    </source>
</evidence>
<keyword evidence="7" id="KW-0133">Cell shape</keyword>
<evidence type="ECO:0000256" key="1">
    <source>
        <dbReference type="ARBA" id="ARBA00004141"/>
    </source>
</evidence>
<comment type="function">
    <text evidence="7">Catalyzes the initial step of the lipid cycle reactions in the biosynthesis of the cell wall peptidoglycan: transfers peptidoglycan precursor phospho-MurNAc-pentapeptide from UDP-MurNAc-pentapeptide onto the lipid carrier undecaprenyl phosphate, yielding undecaprenyl-pyrophosphoryl-MurNAc-pentapeptide, known as lipid I.</text>
</comment>
<feature type="transmembrane region" description="Helical" evidence="7">
    <location>
        <begin position="6"/>
        <end position="27"/>
    </location>
</feature>
<dbReference type="HAMAP" id="MF_00038">
    <property type="entry name" value="MraY"/>
    <property type="match status" value="1"/>
</dbReference>
<evidence type="ECO:0000313" key="10">
    <source>
        <dbReference type="EMBL" id="OKL48965.1"/>
    </source>
</evidence>
<dbReference type="Pfam" id="PF00953">
    <property type="entry name" value="Glycos_transf_4"/>
    <property type="match status" value="1"/>
</dbReference>
<evidence type="ECO:0000256" key="7">
    <source>
        <dbReference type="HAMAP-Rule" id="MF_00038"/>
    </source>
</evidence>
<dbReference type="GO" id="GO:0005886">
    <property type="term" value="C:plasma membrane"/>
    <property type="evidence" value="ECO:0007669"/>
    <property type="project" value="UniProtKB-SubCell"/>
</dbReference>
<dbReference type="EMBL" id="MQSV01000002">
    <property type="protein sequence ID" value="OKL48965.1"/>
    <property type="molecule type" value="Genomic_DNA"/>
</dbReference>
<keyword evidence="7 9" id="KW-0479">Metal-binding</keyword>
<dbReference type="InterPro" id="IPR018480">
    <property type="entry name" value="PNAcMuramoyl-5peptid_Trfase_CS"/>
</dbReference>
<feature type="transmembrane region" description="Helical" evidence="7">
    <location>
        <begin position="334"/>
        <end position="355"/>
    </location>
</feature>
<dbReference type="GO" id="GO:0071555">
    <property type="term" value="P:cell wall organization"/>
    <property type="evidence" value="ECO:0007669"/>
    <property type="project" value="UniProtKB-KW"/>
</dbReference>
<dbReference type="InterPro" id="IPR000715">
    <property type="entry name" value="Glycosyl_transferase_4"/>
</dbReference>
<feature type="transmembrane region" description="Helical" evidence="7">
    <location>
        <begin position="233"/>
        <end position="252"/>
    </location>
</feature>
<evidence type="ECO:0000256" key="2">
    <source>
        <dbReference type="ARBA" id="ARBA00005583"/>
    </source>
</evidence>
<dbReference type="Pfam" id="PF10555">
    <property type="entry name" value="MraY_sig1"/>
    <property type="match status" value="1"/>
</dbReference>
<dbReference type="STRING" id="1921764.BSR28_03325"/>
<evidence type="ECO:0000313" key="11">
    <source>
        <dbReference type="Proteomes" id="UP000186785"/>
    </source>
</evidence>
<dbReference type="GO" id="GO:0046872">
    <property type="term" value="F:metal ion binding"/>
    <property type="evidence" value="ECO:0007669"/>
    <property type="project" value="UniProtKB-KW"/>
</dbReference>
<name>A0A1Q5PNE0_9ACTO</name>
<comment type="catalytic activity">
    <reaction evidence="7">
        <text>UDP-N-acetyl-alpha-D-muramoyl-L-alanyl-gamma-D-glutamyl-meso-2,6-diaminopimeloyl-D-alanyl-D-alanine + di-trans,octa-cis-undecaprenyl phosphate = di-trans,octa-cis-undecaprenyl diphospho-N-acetyl-alpha-D-muramoyl-L-alanyl-D-glutamyl-meso-2,6-diaminopimeloyl-D-alanyl-D-alanine + UMP</text>
        <dbReference type="Rhea" id="RHEA:28386"/>
        <dbReference type="ChEBI" id="CHEBI:57865"/>
        <dbReference type="ChEBI" id="CHEBI:60392"/>
        <dbReference type="ChEBI" id="CHEBI:61386"/>
        <dbReference type="ChEBI" id="CHEBI:61387"/>
        <dbReference type="EC" id="2.7.8.13"/>
    </reaction>
</comment>
<accession>A0A1Q5PNE0</accession>
<keyword evidence="5 7" id="KW-1133">Transmembrane helix</keyword>
<feature type="transmembrane region" description="Helical" evidence="7">
    <location>
        <begin position="77"/>
        <end position="96"/>
    </location>
</feature>
<keyword evidence="4 7" id="KW-0812">Transmembrane</keyword>
<evidence type="ECO:0000256" key="5">
    <source>
        <dbReference type="ARBA" id="ARBA00022989"/>
    </source>
</evidence>
<sequence>MMAILVALGSSLLISLFGTPFFIKFLVAREYGQFIRQDGPTEHLTKRGTPTMGGVVIIAATVIGTFLGFGFGGHLPSISSGLVMFLFVGLGVIGFIDDFTKISKQRSLGLNPLAKIIGQVLVGTIFALGAALIPNQYGQTSASMAISVVRDTRLSLAYWGFGIGIVLFLIWVNLLVSAWSNAVNLTDGLDGLATGASMAVFGAYTFISIWQYYQDCARGPAALHACYTTANPLGLAIFCSALVGACFGFLWWNAAPAQIFMGDTGSLALGGAVAAMSIMTHTEFLAIVIGGLFVATVMSDVIQITSFKLTRKRVFKMAPLHHHFELSGWREITIVIRFWLVAGLCAILGVVLFYAEWVSAAR</sequence>
<feature type="transmembrane region" description="Helical" evidence="7">
    <location>
        <begin position="191"/>
        <end position="213"/>
    </location>
</feature>
<dbReference type="GO" id="GO:0008963">
    <property type="term" value="F:phospho-N-acetylmuramoyl-pentapeptide-transferase activity"/>
    <property type="evidence" value="ECO:0007669"/>
    <property type="project" value="UniProtKB-UniRule"/>
</dbReference>
<keyword evidence="7" id="KW-0573">Peptidoglycan synthesis</keyword>
<dbReference type="GO" id="GO:0051301">
    <property type="term" value="P:cell division"/>
    <property type="evidence" value="ECO:0007669"/>
    <property type="project" value="UniProtKB-KW"/>
</dbReference>
<keyword evidence="7 9" id="KW-0460">Magnesium</keyword>
<evidence type="ECO:0000256" key="6">
    <source>
        <dbReference type="ARBA" id="ARBA00023136"/>
    </source>
</evidence>
<dbReference type="UniPathway" id="UPA00219"/>
<protein>
    <recommendedName>
        <fullName evidence="7 8">Phospho-N-acetylmuramoyl-pentapeptide-transferase</fullName>
        <ecNumber evidence="7 8">2.7.8.13</ecNumber>
    </recommendedName>
    <alternativeName>
        <fullName evidence="7">UDP-MurNAc-pentapeptide phosphotransferase</fullName>
    </alternativeName>
</protein>
<keyword evidence="7" id="KW-0131">Cell cycle</keyword>
<keyword evidence="7" id="KW-0132">Cell division</keyword>
<dbReference type="AlphaFoldDB" id="A0A1Q5PNE0"/>
<dbReference type="PANTHER" id="PTHR22926:SF5">
    <property type="entry name" value="PHOSPHO-N-ACETYLMURAMOYL-PENTAPEPTIDE-TRANSFERASE HOMOLOG"/>
    <property type="match status" value="1"/>
</dbReference>
<dbReference type="NCBIfam" id="TIGR00445">
    <property type="entry name" value="mraY"/>
    <property type="match status" value="1"/>
</dbReference>
<dbReference type="PANTHER" id="PTHR22926">
    <property type="entry name" value="PHOSPHO-N-ACETYLMURAMOYL-PENTAPEPTIDE-TRANSFERASE"/>
    <property type="match status" value="1"/>
</dbReference>
<dbReference type="GO" id="GO:0009252">
    <property type="term" value="P:peptidoglycan biosynthetic process"/>
    <property type="evidence" value="ECO:0007669"/>
    <property type="project" value="UniProtKB-UniRule"/>
</dbReference>
<feature type="binding site" evidence="9">
    <location>
        <position position="263"/>
    </location>
    <ligand>
        <name>Mg(2+)</name>
        <dbReference type="ChEBI" id="CHEBI:18420"/>
    </ligand>
</feature>
<dbReference type="RefSeq" id="WP_073708953.1">
    <property type="nucleotide sequence ID" value="NZ_MQSU01000002.1"/>
</dbReference>
<dbReference type="CDD" id="cd06852">
    <property type="entry name" value="GT_MraY"/>
    <property type="match status" value="1"/>
</dbReference>
<dbReference type="PROSITE" id="PS01348">
    <property type="entry name" value="MRAY_2"/>
    <property type="match status" value="1"/>
</dbReference>
<feature type="binding site" evidence="9">
    <location>
        <position position="184"/>
    </location>
    <ligand>
        <name>Mg(2+)</name>
        <dbReference type="ChEBI" id="CHEBI:18420"/>
    </ligand>
</feature>
<reference evidence="10 11" key="1">
    <citation type="submission" date="2016-11" db="EMBL/GenBank/DDBJ databases">
        <title>Actinomyces gypaetusis sp. nov. isolated from the vulture Gypaetus barbatus in Qinghai Tibet Plateau China.</title>
        <authorList>
            <person name="Meng X."/>
        </authorList>
    </citation>
    <scope>NUCLEOTIDE SEQUENCE [LARGE SCALE GENOMIC DNA]</scope>
    <source>
        <strain evidence="10 11">VUL4_2</strain>
    </source>
</reference>